<dbReference type="GO" id="GO:0016831">
    <property type="term" value="F:carboxy-lyase activity"/>
    <property type="evidence" value="ECO:0007669"/>
    <property type="project" value="UniProtKB-KW"/>
</dbReference>
<keyword evidence="1" id="KW-0210">Decarboxylase</keyword>
<name>A0A2N6SL33_9LACT</name>
<accession>A0A2N6SL33</accession>
<keyword evidence="3" id="KW-1185">Reference proteome</keyword>
<organism evidence="2 3">
    <name type="scientific">Dolosicoccus paucivorans</name>
    <dbReference type="NCBI Taxonomy" id="84521"/>
    <lineage>
        <taxon>Bacteria</taxon>
        <taxon>Bacillati</taxon>
        <taxon>Bacillota</taxon>
        <taxon>Bacilli</taxon>
        <taxon>Lactobacillales</taxon>
        <taxon>Aerococcaceae</taxon>
        <taxon>Dolosicoccus</taxon>
    </lineage>
</organism>
<evidence type="ECO:0000256" key="1">
    <source>
        <dbReference type="ARBA" id="ARBA00022793"/>
    </source>
</evidence>
<dbReference type="PANTHER" id="PTHR11999:SF70">
    <property type="entry name" value="MIP05841P"/>
    <property type="match status" value="1"/>
</dbReference>
<dbReference type="Gene3D" id="3.90.1150.170">
    <property type="match status" value="1"/>
</dbReference>
<gene>
    <name evidence="2" type="ORF">CJ205_07750</name>
</gene>
<evidence type="ECO:0000313" key="3">
    <source>
        <dbReference type="Proteomes" id="UP000235682"/>
    </source>
</evidence>
<reference evidence="2 3" key="1">
    <citation type="submission" date="2017-09" db="EMBL/GenBank/DDBJ databases">
        <title>Bacterial strain isolated from the female urinary microbiota.</title>
        <authorList>
            <person name="Thomas-White K."/>
            <person name="Kumar N."/>
            <person name="Forster S."/>
            <person name="Putonti C."/>
            <person name="Lawley T."/>
            <person name="Wolfe A.J."/>
        </authorList>
    </citation>
    <scope>NUCLEOTIDE SEQUENCE [LARGE SCALE GENOMIC DNA]</scope>
    <source>
        <strain evidence="2 3">UMB0852</strain>
    </source>
</reference>
<sequence length="147" mass="16995">MDIATGDEAINFWDIGVELTRPLRGMRLWYTLQVLGLDKIKEAIDTGYENALYIQEKFEQMSNFEIISPAKMSVVNVRYNDGSDEIRLNQINHQLSQMATDQNEAIYYTTQLNGHIVLRFCAMHPELTKEEIDHLLSSLEQNVETIK</sequence>
<dbReference type="EMBL" id="PNHE01000045">
    <property type="protein sequence ID" value="PMC57798.1"/>
    <property type="molecule type" value="Genomic_DNA"/>
</dbReference>
<protein>
    <submittedName>
        <fullName evidence="2">Uncharacterized protein</fullName>
    </submittedName>
</protein>
<dbReference type="AlphaFoldDB" id="A0A2N6SL33"/>
<keyword evidence="1" id="KW-0456">Lyase</keyword>
<dbReference type="InterPro" id="IPR015424">
    <property type="entry name" value="PyrdxlP-dep_Trfase"/>
</dbReference>
<proteinExistence type="predicted"/>
<dbReference type="SUPFAM" id="SSF53383">
    <property type="entry name" value="PLP-dependent transferases"/>
    <property type="match status" value="1"/>
</dbReference>
<evidence type="ECO:0000313" key="2">
    <source>
        <dbReference type="EMBL" id="PMC57798.1"/>
    </source>
</evidence>
<dbReference type="Proteomes" id="UP000235682">
    <property type="component" value="Unassembled WGS sequence"/>
</dbReference>
<dbReference type="PANTHER" id="PTHR11999">
    <property type="entry name" value="GROUP II PYRIDOXAL-5-PHOSPHATE DECARBOXYLASE"/>
    <property type="match status" value="1"/>
</dbReference>
<comment type="caution">
    <text evidence="2">The sequence shown here is derived from an EMBL/GenBank/DDBJ whole genome shotgun (WGS) entry which is preliminary data.</text>
</comment>
<dbReference type="InterPro" id="IPR010977">
    <property type="entry name" value="Aromatic_deC"/>
</dbReference>